<dbReference type="SUPFAM" id="SSF53474">
    <property type="entry name" value="alpha/beta-Hydrolases"/>
    <property type="match status" value="1"/>
</dbReference>
<proteinExistence type="predicted"/>
<evidence type="ECO:0000313" key="5">
    <source>
        <dbReference type="Proteomes" id="UP000321306"/>
    </source>
</evidence>
<reference evidence="4 5" key="1">
    <citation type="submission" date="2019-07" db="EMBL/GenBank/DDBJ databases">
        <title>Whole genome shotgun sequence of Deinococcus cellulosilyticus NBRC 106333.</title>
        <authorList>
            <person name="Hosoyama A."/>
            <person name="Uohara A."/>
            <person name="Ohji S."/>
            <person name="Ichikawa N."/>
        </authorList>
    </citation>
    <scope>NUCLEOTIDE SEQUENCE [LARGE SCALE GENOMIC DNA]</scope>
    <source>
        <strain evidence="4 5">NBRC 106333</strain>
    </source>
</reference>
<feature type="chain" id="PRO_5022126776" evidence="2">
    <location>
        <begin position="28"/>
        <end position="320"/>
    </location>
</feature>
<dbReference type="RefSeq" id="WP_146883352.1">
    <property type="nucleotide sequence ID" value="NZ_BJXB01000005.1"/>
</dbReference>
<feature type="domain" description="Dienelactone hydrolase" evidence="3">
    <location>
        <begin position="108"/>
        <end position="317"/>
    </location>
</feature>
<dbReference type="GO" id="GO:0052689">
    <property type="term" value="F:carboxylic ester hydrolase activity"/>
    <property type="evidence" value="ECO:0007669"/>
    <property type="project" value="UniProtKB-ARBA"/>
</dbReference>
<evidence type="ECO:0000313" key="4">
    <source>
        <dbReference type="EMBL" id="GEM45764.1"/>
    </source>
</evidence>
<keyword evidence="2" id="KW-0732">Signal</keyword>
<comment type="caution">
    <text evidence="4">The sequence shown here is derived from an EMBL/GenBank/DDBJ whole genome shotgun (WGS) entry which is preliminary data.</text>
</comment>
<dbReference type="InterPro" id="IPR050261">
    <property type="entry name" value="FrsA_esterase"/>
</dbReference>
<dbReference type="InterPro" id="IPR002925">
    <property type="entry name" value="Dienelactn_hydro"/>
</dbReference>
<evidence type="ECO:0000256" key="2">
    <source>
        <dbReference type="SAM" id="SignalP"/>
    </source>
</evidence>
<dbReference type="Gene3D" id="3.40.50.1820">
    <property type="entry name" value="alpha/beta hydrolase"/>
    <property type="match status" value="1"/>
</dbReference>
<evidence type="ECO:0000259" key="3">
    <source>
        <dbReference type="Pfam" id="PF01738"/>
    </source>
</evidence>
<keyword evidence="5" id="KW-1185">Reference proteome</keyword>
<dbReference type="Proteomes" id="UP000321306">
    <property type="component" value="Unassembled WGS sequence"/>
</dbReference>
<dbReference type="OrthoDB" id="1412847at2"/>
<evidence type="ECO:0000256" key="1">
    <source>
        <dbReference type="ARBA" id="ARBA00022801"/>
    </source>
</evidence>
<dbReference type="PANTHER" id="PTHR22946">
    <property type="entry name" value="DIENELACTONE HYDROLASE DOMAIN-CONTAINING PROTEIN-RELATED"/>
    <property type="match status" value="1"/>
</dbReference>
<dbReference type="PANTHER" id="PTHR22946:SF9">
    <property type="entry name" value="POLYKETIDE TRANSFERASE AF380"/>
    <property type="match status" value="1"/>
</dbReference>
<dbReference type="PROSITE" id="PS51257">
    <property type="entry name" value="PROKAR_LIPOPROTEIN"/>
    <property type="match status" value="1"/>
</dbReference>
<name>A0A511MYT7_DEIC1</name>
<gene>
    <name evidence="4" type="ORF">DC3_13990</name>
</gene>
<dbReference type="InterPro" id="IPR029058">
    <property type="entry name" value="AB_hydrolase_fold"/>
</dbReference>
<dbReference type="Pfam" id="PF01738">
    <property type="entry name" value="DLH"/>
    <property type="match status" value="1"/>
</dbReference>
<accession>A0A511MYT7</accession>
<organism evidence="4 5">
    <name type="scientific">Deinococcus cellulosilyticus (strain DSM 18568 / NBRC 106333 / KACC 11606 / 5516J-15)</name>
    <dbReference type="NCBI Taxonomy" id="1223518"/>
    <lineage>
        <taxon>Bacteria</taxon>
        <taxon>Thermotogati</taxon>
        <taxon>Deinococcota</taxon>
        <taxon>Deinococci</taxon>
        <taxon>Deinococcales</taxon>
        <taxon>Deinococcaceae</taxon>
        <taxon>Deinococcus</taxon>
    </lineage>
</organism>
<protein>
    <submittedName>
        <fullName evidence="4">Dienelactone hydrolase</fullName>
    </submittedName>
</protein>
<dbReference type="AlphaFoldDB" id="A0A511MYT7"/>
<feature type="signal peptide" evidence="2">
    <location>
        <begin position="1"/>
        <end position="27"/>
    </location>
</feature>
<sequence>MRYTALSAPIAATTLLSLLLASCSSTAPLPTAPEQGSQAVTVQIKDVSFTGPSWKGQNVTLTGKLYLPGTVAPTNTLPTVVMMHGCSGIWSRKDGKIAKDANGNYVVGSMFTEWGKRLANNGYVALLVDSFTPRNNLDGVCDVDPTVSGISEVTDRPQDAYAAYTFLQNSYSNWVNPQKVGLLGWSNGGSATLSTLASNTWTSNVFKAGVAFYPGCGLRDAYGGLSQSTYVPYAPLRIWHGSIDDLYTGAGSNTAYPCNKRIDRARVLSPSVDFSMTVHTGAQHSFDQARATEAKWTQDDLNAKVTADQDTLDFFNSKLK</sequence>
<dbReference type="EMBL" id="BJXB01000005">
    <property type="protein sequence ID" value="GEM45764.1"/>
    <property type="molecule type" value="Genomic_DNA"/>
</dbReference>
<keyword evidence="1 4" id="KW-0378">Hydrolase</keyword>